<dbReference type="Pfam" id="PF01386">
    <property type="entry name" value="Ribosomal_L25p"/>
    <property type="match status" value="1"/>
</dbReference>
<organism evidence="9 10">
    <name type="scientific">Luteimonas notoginsengisoli</name>
    <dbReference type="NCBI Taxonomy" id="1578200"/>
    <lineage>
        <taxon>Bacteria</taxon>
        <taxon>Pseudomonadati</taxon>
        <taxon>Pseudomonadota</taxon>
        <taxon>Gammaproteobacteria</taxon>
        <taxon>Lysobacterales</taxon>
        <taxon>Lysobacteraceae</taxon>
        <taxon>Luteimonas</taxon>
    </lineage>
</organism>
<dbReference type="CDD" id="cd00495">
    <property type="entry name" value="Ribosomal_L25_TL5_CTC"/>
    <property type="match status" value="1"/>
</dbReference>
<dbReference type="HAMAP" id="MF_01334">
    <property type="entry name" value="Ribosomal_bL25_CTC"/>
    <property type="match status" value="1"/>
</dbReference>
<dbReference type="InterPro" id="IPR020930">
    <property type="entry name" value="Ribosomal_uL5_bac-type"/>
</dbReference>
<evidence type="ECO:0000256" key="2">
    <source>
        <dbReference type="ARBA" id="ARBA00022884"/>
    </source>
</evidence>
<evidence type="ECO:0000313" key="9">
    <source>
        <dbReference type="EMBL" id="MFC3659823.1"/>
    </source>
</evidence>
<feature type="domain" description="Large ribosomal subunit protein bL25 beta" evidence="8">
    <location>
        <begin position="102"/>
        <end position="187"/>
    </location>
</feature>
<proteinExistence type="inferred from homology"/>
<keyword evidence="2 5" id="KW-0694">RNA-binding</keyword>
<name>A0ABV7UTG7_9GAMM</name>
<evidence type="ECO:0000256" key="5">
    <source>
        <dbReference type="HAMAP-Rule" id="MF_01334"/>
    </source>
</evidence>
<dbReference type="InterPro" id="IPR029751">
    <property type="entry name" value="Ribosomal_L25_dom"/>
</dbReference>
<feature type="region of interest" description="Disordered" evidence="6">
    <location>
        <begin position="192"/>
        <end position="222"/>
    </location>
</feature>
<dbReference type="GO" id="GO:0005840">
    <property type="term" value="C:ribosome"/>
    <property type="evidence" value="ECO:0007669"/>
    <property type="project" value="UniProtKB-KW"/>
</dbReference>
<keyword evidence="10" id="KW-1185">Reference proteome</keyword>
<feature type="domain" description="Large ribosomal subunit protein bL25 L25" evidence="7">
    <location>
        <begin position="6"/>
        <end position="93"/>
    </location>
</feature>
<comment type="function">
    <text evidence="5">This is one of the proteins that binds to the 5S RNA in the ribosome where it forms part of the central protuberance.</text>
</comment>
<dbReference type="HAMAP" id="MF_01336">
    <property type="entry name" value="Ribosomal_bL25"/>
    <property type="match status" value="1"/>
</dbReference>
<accession>A0ABV7UTG7</accession>
<evidence type="ECO:0000259" key="8">
    <source>
        <dbReference type="Pfam" id="PF14693"/>
    </source>
</evidence>
<dbReference type="PANTHER" id="PTHR33284">
    <property type="entry name" value="RIBOSOMAL PROTEIN L25/GLN-TRNA SYNTHETASE, ANTI-CODON-BINDING DOMAIN-CONTAINING PROTEIN"/>
    <property type="match status" value="1"/>
</dbReference>
<dbReference type="NCBIfam" id="NF004130">
    <property type="entry name" value="PRK05618.1-5"/>
    <property type="match status" value="1"/>
</dbReference>
<protein>
    <recommendedName>
        <fullName evidence="5">Large ribosomal subunit protein bL25</fullName>
    </recommendedName>
    <alternativeName>
        <fullName evidence="5">General stress protein CTC</fullName>
    </alternativeName>
</protein>
<keyword evidence="4 5" id="KW-0687">Ribonucleoprotein</keyword>
<dbReference type="NCBIfam" id="NF004612">
    <property type="entry name" value="PRK05943.1"/>
    <property type="match status" value="1"/>
</dbReference>
<evidence type="ECO:0000256" key="1">
    <source>
        <dbReference type="ARBA" id="ARBA00022730"/>
    </source>
</evidence>
<dbReference type="InterPro" id="IPR037121">
    <property type="entry name" value="Ribosomal_bL25_C"/>
</dbReference>
<dbReference type="Proteomes" id="UP001595724">
    <property type="component" value="Unassembled WGS sequence"/>
</dbReference>
<dbReference type="EMBL" id="JBHRYF010000002">
    <property type="protein sequence ID" value="MFC3659823.1"/>
    <property type="molecule type" value="Genomic_DNA"/>
</dbReference>
<sequence length="222" mass="24307">MSDQKLTATGRKDEGKGASRRLRRAGRIPAIIYGGSAEPQSIQLEQEKTWVASQKEWFYSSIIDLDVEGKVEKVLLRDMQRHPYKQIIMHLDFQRVNQNEAIRMSVPLHFVNGDTSPAGKAADVVIMHELTEVAIACLPGDLPLNIEVDLSTLALGDTIHLSNLVLPKGVEIPQLKLGSDHDVAVVVARHGRVEAEETAEGDEAAAEAPKAESKDASEGEEK</sequence>
<dbReference type="SUPFAM" id="SSF50715">
    <property type="entry name" value="Ribosomal protein L25-like"/>
    <property type="match status" value="1"/>
</dbReference>
<feature type="compositionally biased region" description="Basic and acidic residues" evidence="6">
    <location>
        <begin position="209"/>
        <end position="222"/>
    </location>
</feature>
<dbReference type="InterPro" id="IPR001021">
    <property type="entry name" value="Ribosomal_bL25_long"/>
</dbReference>
<reference evidence="10" key="1">
    <citation type="journal article" date="2019" name="Int. J. Syst. Evol. Microbiol.">
        <title>The Global Catalogue of Microorganisms (GCM) 10K type strain sequencing project: providing services to taxonomists for standard genome sequencing and annotation.</title>
        <authorList>
            <consortium name="The Broad Institute Genomics Platform"/>
            <consortium name="The Broad Institute Genome Sequencing Center for Infectious Disease"/>
            <person name="Wu L."/>
            <person name="Ma J."/>
        </authorList>
    </citation>
    <scope>NUCLEOTIDE SEQUENCE [LARGE SCALE GENOMIC DNA]</scope>
    <source>
        <strain evidence="10">KCTC 42211</strain>
    </source>
</reference>
<feature type="compositionally biased region" description="Acidic residues" evidence="6">
    <location>
        <begin position="196"/>
        <end position="205"/>
    </location>
</feature>
<dbReference type="Gene3D" id="2.40.240.10">
    <property type="entry name" value="Ribosomal Protein L25, Chain P"/>
    <property type="match status" value="1"/>
</dbReference>
<dbReference type="RefSeq" id="WP_386708102.1">
    <property type="nucleotide sequence ID" value="NZ_JBHRYF010000002.1"/>
</dbReference>
<comment type="similarity">
    <text evidence="5">Belongs to the bacterial ribosomal protein bL25 family. CTC subfamily.</text>
</comment>
<dbReference type="InterPro" id="IPR020056">
    <property type="entry name" value="Rbsml_bL25/Gln-tRNA_synth_N"/>
</dbReference>
<evidence type="ECO:0000256" key="4">
    <source>
        <dbReference type="ARBA" id="ARBA00023274"/>
    </source>
</evidence>
<dbReference type="InterPro" id="IPR011035">
    <property type="entry name" value="Ribosomal_bL25/Gln-tRNA_synth"/>
</dbReference>
<dbReference type="InterPro" id="IPR020055">
    <property type="entry name" value="Ribosomal_bL25_short"/>
</dbReference>
<dbReference type="PANTHER" id="PTHR33284:SF1">
    <property type="entry name" value="RIBOSOMAL PROTEIN L25_GLN-TRNA SYNTHETASE, ANTI-CODON-BINDING DOMAIN-CONTAINING PROTEIN"/>
    <property type="match status" value="1"/>
</dbReference>
<dbReference type="InterPro" id="IPR020057">
    <property type="entry name" value="Ribosomal_bL25_b-dom"/>
</dbReference>
<dbReference type="NCBIfam" id="TIGR00731">
    <property type="entry name" value="bL25_bact_ctc"/>
    <property type="match status" value="1"/>
</dbReference>
<feature type="region of interest" description="Disordered" evidence="6">
    <location>
        <begin position="1"/>
        <end position="20"/>
    </location>
</feature>
<keyword evidence="3 5" id="KW-0689">Ribosomal protein</keyword>
<dbReference type="Pfam" id="PF14693">
    <property type="entry name" value="Ribosomal_TL5_C"/>
    <property type="match status" value="1"/>
</dbReference>
<evidence type="ECO:0000313" key="10">
    <source>
        <dbReference type="Proteomes" id="UP001595724"/>
    </source>
</evidence>
<comment type="caution">
    <text evidence="9">The sequence shown here is derived from an EMBL/GenBank/DDBJ whole genome shotgun (WGS) entry which is preliminary data.</text>
</comment>
<comment type="subunit">
    <text evidence="5">Part of the 50S ribosomal subunit; part of the 5S rRNA/L5/L18/L25 subcomplex. Contacts the 5S rRNA. Binds to the 5S rRNA independently of L5 and L18.</text>
</comment>
<dbReference type="NCBIfam" id="NF004128">
    <property type="entry name" value="PRK05618.1-2"/>
    <property type="match status" value="1"/>
</dbReference>
<evidence type="ECO:0000259" key="7">
    <source>
        <dbReference type="Pfam" id="PF01386"/>
    </source>
</evidence>
<evidence type="ECO:0000256" key="6">
    <source>
        <dbReference type="SAM" id="MobiDB-lite"/>
    </source>
</evidence>
<dbReference type="Gene3D" id="2.170.120.20">
    <property type="entry name" value="Ribosomal protein L25, beta domain"/>
    <property type="match status" value="1"/>
</dbReference>
<gene>
    <name evidence="5" type="primary">rplY</name>
    <name evidence="5" type="synonym">ctc</name>
    <name evidence="9" type="ORF">ACFOM9_06990</name>
</gene>
<keyword evidence="1 5" id="KW-0699">rRNA-binding</keyword>
<evidence type="ECO:0000256" key="3">
    <source>
        <dbReference type="ARBA" id="ARBA00022980"/>
    </source>
</evidence>